<dbReference type="InterPro" id="IPR051446">
    <property type="entry name" value="HTH_trans_reg/aminotransferase"/>
</dbReference>
<keyword evidence="3" id="KW-0805">Transcription regulation</keyword>
<dbReference type="InterPro" id="IPR000524">
    <property type="entry name" value="Tscrpt_reg_HTH_GntR"/>
</dbReference>
<evidence type="ECO:0000256" key="3">
    <source>
        <dbReference type="ARBA" id="ARBA00023015"/>
    </source>
</evidence>
<dbReference type="AlphaFoldDB" id="A0A512PDR4"/>
<protein>
    <submittedName>
        <fullName evidence="7">GntR family transcriptional regulator</fullName>
    </submittedName>
</protein>
<accession>A0A512PDR4</accession>
<keyword evidence="5" id="KW-0804">Transcription</keyword>
<dbReference type="PANTHER" id="PTHR46577">
    <property type="entry name" value="HTH-TYPE TRANSCRIPTIONAL REGULATORY PROTEIN GABR"/>
    <property type="match status" value="1"/>
</dbReference>
<evidence type="ECO:0000256" key="2">
    <source>
        <dbReference type="ARBA" id="ARBA00022898"/>
    </source>
</evidence>
<dbReference type="InterPro" id="IPR004839">
    <property type="entry name" value="Aminotransferase_I/II_large"/>
</dbReference>
<dbReference type="Gene3D" id="1.10.10.10">
    <property type="entry name" value="Winged helix-like DNA-binding domain superfamily/Winged helix DNA-binding domain"/>
    <property type="match status" value="1"/>
</dbReference>
<name>A0A512PDR4_9CELL</name>
<dbReference type="SMART" id="SM00345">
    <property type="entry name" value="HTH_GNTR"/>
    <property type="match status" value="1"/>
</dbReference>
<dbReference type="PROSITE" id="PS50949">
    <property type="entry name" value="HTH_GNTR"/>
    <property type="match status" value="1"/>
</dbReference>
<evidence type="ECO:0000256" key="4">
    <source>
        <dbReference type="ARBA" id="ARBA00023125"/>
    </source>
</evidence>
<dbReference type="InterPro" id="IPR015424">
    <property type="entry name" value="PyrdxlP-dep_Trfase"/>
</dbReference>
<evidence type="ECO:0000313" key="8">
    <source>
        <dbReference type="Proteomes" id="UP000321798"/>
    </source>
</evidence>
<dbReference type="Gene3D" id="3.40.640.10">
    <property type="entry name" value="Type I PLP-dependent aspartate aminotransferase-like (Major domain)"/>
    <property type="match status" value="1"/>
</dbReference>
<comment type="similarity">
    <text evidence="1">In the C-terminal section; belongs to the class-I pyridoxal-phosphate-dependent aminotransferase family.</text>
</comment>
<dbReference type="GO" id="GO:0003700">
    <property type="term" value="F:DNA-binding transcription factor activity"/>
    <property type="evidence" value="ECO:0007669"/>
    <property type="project" value="InterPro"/>
</dbReference>
<dbReference type="InterPro" id="IPR015421">
    <property type="entry name" value="PyrdxlP-dep_Trfase_major"/>
</dbReference>
<dbReference type="CDD" id="cd00609">
    <property type="entry name" value="AAT_like"/>
    <property type="match status" value="1"/>
</dbReference>
<reference evidence="7 8" key="1">
    <citation type="submission" date="2019-07" db="EMBL/GenBank/DDBJ databases">
        <title>Whole genome shotgun sequence of Cellulomonas soli NBRC 109434.</title>
        <authorList>
            <person name="Hosoyama A."/>
            <person name="Uohara A."/>
            <person name="Ohji S."/>
            <person name="Ichikawa N."/>
        </authorList>
    </citation>
    <scope>NUCLEOTIDE SEQUENCE [LARGE SCALE GENOMIC DNA]</scope>
    <source>
        <strain evidence="7 8">NBRC 109434</strain>
    </source>
</reference>
<dbReference type="InterPro" id="IPR036390">
    <property type="entry name" value="WH_DNA-bd_sf"/>
</dbReference>
<evidence type="ECO:0000259" key="6">
    <source>
        <dbReference type="PROSITE" id="PS50949"/>
    </source>
</evidence>
<gene>
    <name evidence="7" type="ORF">CSO01_20720</name>
</gene>
<keyword evidence="4" id="KW-0238">DNA-binding</keyword>
<organism evidence="7 8">
    <name type="scientific">Cellulomonas soli</name>
    <dbReference type="NCBI Taxonomy" id="931535"/>
    <lineage>
        <taxon>Bacteria</taxon>
        <taxon>Bacillati</taxon>
        <taxon>Actinomycetota</taxon>
        <taxon>Actinomycetes</taxon>
        <taxon>Micrococcales</taxon>
        <taxon>Cellulomonadaceae</taxon>
        <taxon>Cellulomonas</taxon>
    </lineage>
</organism>
<dbReference type="SUPFAM" id="SSF53383">
    <property type="entry name" value="PLP-dependent transferases"/>
    <property type="match status" value="1"/>
</dbReference>
<sequence length="469" mass="48408">MSRFMNDDSSARRLADTLRAVVRAAPAGARLPSSRTLAAEHGVGPVTVAAALRLLAAEGLVETRPGEGTFARRQTAGPGGDTAWQLTAMGPAAVQATALGALLHPSRPGTIALSSGYLAPEQQPHHLVSQALARAARRPAALGRVDPTGLPELRAWFATEAGAQADDVLVCAGTQAALATIFTSLCRPGDAVVMESPTYLGALAAAHAAGLTIVPVHRGPDGAPDPLDLDRALQASGARVVYAQPHGANPTGTSWPARTHRELVAVARRHGCFLVEDDWAHDFVLAGTPRTLAADDPDGTVLHLRSLTKSTVPALRVAAVVGRGPVVARLAAGRTAADLYVSGVLQHAALDVVTGPGWRRHVRAARTTLIERRDSLAAAVVRHLGAESLALVPDQGLHLWVRLPDGTDDVALAAAAAGAGVDVSAGSPWWVTEPVGPYLRISYSAATPAEAAHGVEVLAGLLPDLPGTR</sequence>
<evidence type="ECO:0000256" key="1">
    <source>
        <dbReference type="ARBA" id="ARBA00005384"/>
    </source>
</evidence>
<dbReference type="PANTHER" id="PTHR46577:SF2">
    <property type="entry name" value="TRANSCRIPTIONAL REGULATORY PROTEIN"/>
    <property type="match status" value="1"/>
</dbReference>
<dbReference type="GO" id="GO:0030170">
    <property type="term" value="F:pyridoxal phosphate binding"/>
    <property type="evidence" value="ECO:0007669"/>
    <property type="project" value="InterPro"/>
</dbReference>
<dbReference type="EMBL" id="BKAL01000006">
    <property type="protein sequence ID" value="GEP69357.1"/>
    <property type="molecule type" value="Genomic_DNA"/>
</dbReference>
<dbReference type="SUPFAM" id="SSF46785">
    <property type="entry name" value="Winged helix' DNA-binding domain"/>
    <property type="match status" value="1"/>
</dbReference>
<evidence type="ECO:0000256" key="5">
    <source>
        <dbReference type="ARBA" id="ARBA00023163"/>
    </source>
</evidence>
<feature type="domain" description="HTH gntR-type" evidence="6">
    <location>
        <begin position="8"/>
        <end position="74"/>
    </location>
</feature>
<keyword evidence="2" id="KW-0663">Pyridoxal phosphate</keyword>
<comment type="caution">
    <text evidence="7">The sequence shown here is derived from an EMBL/GenBank/DDBJ whole genome shotgun (WGS) entry which is preliminary data.</text>
</comment>
<dbReference type="InterPro" id="IPR036388">
    <property type="entry name" value="WH-like_DNA-bd_sf"/>
</dbReference>
<proteinExistence type="inferred from homology"/>
<evidence type="ECO:0000313" key="7">
    <source>
        <dbReference type="EMBL" id="GEP69357.1"/>
    </source>
</evidence>
<dbReference type="Pfam" id="PF00155">
    <property type="entry name" value="Aminotran_1_2"/>
    <property type="match status" value="1"/>
</dbReference>
<dbReference type="GO" id="GO:0003677">
    <property type="term" value="F:DNA binding"/>
    <property type="evidence" value="ECO:0007669"/>
    <property type="project" value="UniProtKB-KW"/>
</dbReference>
<dbReference type="Proteomes" id="UP000321798">
    <property type="component" value="Unassembled WGS sequence"/>
</dbReference>
<dbReference type="Pfam" id="PF00392">
    <property type="entry name" value="GntR"/>
    <property type="match status" value="1"/>
</dbReference>
<keyword evidence="8" id="KW-1185">Reference proteome</keyword>